<dbReference type="AlphaFoldDB" id="A0A377GX90"/>
<sequence length="113" mass="12662">MKKYVCEICGYVYDPTIGDVEHGIPAGTPFAELPEDWICPPCKVSKNHFSELIEHNTTCKDLYICEVCGYVYDPTIGDVEHGIPAGTPFVELPEDWVCPPCKVSKNHFSKIKL</sequence>
<evidence type="ECO:0000256" key="1">
    <source>
        <dbReference type="ARBA" id="ARBA00022448"/>
    </source>
</evidence>
<dbReference type="Pfam" id="PF00301">
    <property type="entry name" value="Rubredoxin"/>
    <property type="match status" value="2"/>
</dbReference>
<comment type="cofactor">
    <cofactor evidence="5">
        <name>Fe(3+)</name>
        <dbReference type="ChEBI" id="CHEBI:29034"/>
    </cofactor>
</comment>
<dbReference type="InterPro" id="IPR024935">
    <property type="entry name" value="Rubredoxin_dom"/>
</dbReference>
<dbReference type="PANTHER" id="PTHR47627:SF1">
    <property type="entry name" value="RUBREDOXIN-1-RELATED"/>
    <property type="match status" value="1"/>
</dbReference>
<dbReference type="CDD" id="cd00730">
    <property type="entry name" value="rubredoxin"/>
    <property type="match status" value="2"/>
</dbReference>
<keyword evidence="4 5" id="KW-0408">Iron</keyword>
<proteinExistence type="inferred from homology"/>
<evidence type="ECO:0000256" key="3">
    <source>
        <dbReference type="ARBA" id="ARBA00022982"/>
    </source>
</evidence>
<evidence type="ECO:0000256" key="5">
    <source>
        <dbReference type="RuleBase" id="RU003820"/>
    </source>
</evidence>
<dbReference type="OrthoDB" id="9799749at2"/>
<feature type="domain" description="Rubredoxin-like" evidence="6">
    <location>
        <begin position="1"/>
        <end position="52"/>
    </location>
</feature>
<dbReference type="SUPFAM" id="SSF57802">
    <property type="entry name" value="Rubredoxin-like"/>
    <property type="match status" value="2"/>
</dbReference>
<dbReference type="RefSeq" id="WP_115269352.1">
    <property type="nucleotide sequence ID" value="NZ_CASFEE010000003.1"/>
</dbReference>
<name>A0A377GX90_9FUSO</name>
<dbReference type="Proteomes" id="UP000255328">
    <property type="component" value="Unassembled WGS sequence"/>
</dbReference>
<dbReference type="FunFam" id="2.20.28.10:FF:000001">
    <property type="entry name" value="Rubredoxin"/>
    <property type="match status" value="2"/>
</dbReference>
<dbReference type="Gene3D" id="2.20.28.10">
    <property type="match status" value="2"/>
</dbReference>
<keyword evidence="1" id="KW-0813">Transport</keyword>
<comment type="similarity">
    <text evidence="5">Belongs to the rubredoxin family.</text>
</comment>
<evidence type="ECO:0000313" key="7">
    <source>
        <dbReference type="EMBL" id="STO31234.1"/>
    </source>
</evidence>
<organism evidence="7 8">
    <name type="scientific">Fusobacterium necrogenes</name>
    <dbReference type="NCBI Taxonomy" id="858"/>
    <lineage>
        <taxon>Bacteria</taxon>
        <taxon>Fusobacteriati</taxon>
        <taxon>Fusobacteriota</taxon>
        <taxon>Fusobacteriia</taxon>
        <taxon>Fusobacteriales</taxon>
        <taxon>Fusobacteriaceae</taxon>
        <taxon>Fusobacterium</taxon>
    </lineage>
</organism>
<reference evidence="7 8" key="1">
    <citation type="submission" date="2018-06" db="EMBL/GenBank/DDBJ databases">
        <authorList>
            <consortium name="Pathogen Informatics"/>
            <person name="Doyle S."/>
        </authorList>
    </citation>
    <scope>NUCLEOTIDE SEQUENCE [LARGE SCALE GENOMIC DNA]</scope>
    <source>
        <strain evidence="7 8">NCTC10723</strain>
    </source>
</reference>
<feature type="domain" description="Rubredoxin-like" evidence="6">
    <location>
        <begin position="60"/>
        <end position="111"/>
    </location>
</feature>
<dbReference type="PANTHER" id="PTHR47627">
    <property type="entry name" value="RUBREDOXIN"/>
    <property type="match status" value="1"/>
</dbReference>
<evidence type="ECO:0000256" key="4">
    <source>
        <dbReference type="ARBA" id="ARBA00023004"/>
    </source>
</evidence>
<keyword evidence="8" id="KW-1185">Reference proteome</keyword>
<dbReference type="InterPro" id="IPR024934">
    <property type="entry name" value="Rubredoxin-like_dom"/>
</dbReference>
<dbReference type="EMBL" id="UGGU01000003">
    <property type="protein sequence ID" value="STO31234.1"/>
    <property type="molecule type" value="Genomic_DNA"/>
</dbReference>
<dbReference type="PROSITE" id="PS50903">
    <property type="entry name" value="RUBREDOXIN_LIKE"/>
    <property type="match status" value="2"/>
</dbReference>
<keyword evidence="3 5" id="KW-0249">Electron transport</keyword>
<evidence type="ECO:0000256" key="2">
    <source>
        <dbReference type="ARBA" id="ARBA00022723"/>
    </source>
</evidence>
<accession>A0A377GX90</accession>
<evidence type="ECO:0000259" key="6">
    <source>
        <dbReference type="PROSITE" id="PS50903"/>
    </source>
</evidence>
<keyword evidence="2 5" id="KW-0479">Metal-binding</keyword>
<dbReference type="GO" id="GO:0005506">
    <property type="term" value="F:iron ion binding"/>
    <property type="evidence" value="ECO:0007669"/>
    <property type="project" value="UniProtKB-UniRule"/>
</dbReference>
<dbReference type="InterPro" id="IPR050526">
    <property type="entry name" value="Rubredoxin_ET"/>
</dbReference>
<dbReference type="GO" id="GO:0043448">
    <property type="term" value="P:alkane catabolic process"/>
    <property type="evidence" value="ECO:0007669"/>
    <property type="project" value="TreeGrafter"/>
</dbReference>
<dbReference type="PRINTS" id="PR00163">
    <property type="entry name" value="RUBREDOXIN"/>
</dbReference>
<gene>
    <name evidence="7" type="ORF">NCTC10723_00679</name>
</gene>
<dbReference type="GO" id="GO:0009055">
    <property type="term" value="F:electron transfer activity"/>
    <property type="evidence" value="ECO:0007669"/>
    <property type="project" value="TreeGrafter"/>
</dbReference>
<evidence type="ECO:0000313" key="8">
    <source>
        <dbReference type="Proteomes" id="UP000255328"/>
    </source>
</evidence>
<protein>
    <recommendedName>
        <fullName evidence="5">Rubredoxin</fullName>
    </recommendedName>
</protein>